<proteinExistence type="predicted"/>
<feature type="transmembrane region" description="Helical" evidence="1">
    <location>
        <begin position="78"/>
        <end position="99"/>
    </location>
</feature>
<keyword evidence="1" id="KW-1133">Transmembrane helix</keyword>
<sequence length="217" mass="24549">MYHLIKKDFLMQKKALKLSILLMLFFSITLVHNLGTAGLSVGIIAITYQLVLGTSALEDKDNSDMILVSLPIKKNKIVLSKYVSIYIFAAYAILVYFIIALMANLFNLPLEVPITGMEILIALLAVTLFFSISFPLVFKYGYLKSKMVNLILFFIVVFGGTPIISNIMNDEKLSQSVIEFIHQRSDTHLTILILIPLVLILVISYLLSLTFYKNREF</sequence>
<keyword evidence="1" id="KW-0812">Transmembrane</keyword>
<evidence type="ECO:0000313" key="2">
    <source>
        <dbReference type="EMBL" id="WVX79773.1"/>
    </source>
</evidence>
<name>A0ABZ2CD59_9BACI</name>
<dbReference type="Proteomes" id="UP001357223">
    <property type="component" value="Chromosome"/>
</dbReference>
<feature type="transmembrane region" description="Helical" evidence="1">
    <location>
        <begin position="150"/>
        <end position="168"/>
    </location>
</feature>
<dbReference type="PANTHER" id="PTHR41309:SF2">
    <property type="entry name" value="MEMBRANE PROTEIN"/>
    <property type="match status" value="1"/>
</dbReference>
<protein>
    <submittedName>
        <fullName evidence="2">ABC-2 transporter permease</fullName>
    </submittedName>
</protein>
<gene>
    <name evidence="2" type="ORF">R4Z09_21155</name>
</gene>
<accession>A0ABZ2CD59</accession>
<dbReference type="RefSeq" id="WP_338448704.1">
    <property type="nucleotide sequence ID" value="NZ_CP137640.1"/>
</dbReference>
<evidence type="ECO:0000313" key="3">
    <source>
        <dbReference type="Proteomes" id="UP001357223"/>
    </source>
</evidence>
<reference evidence="2 3" key="1">
    <citation type="submission" date="2023-10" db="EMBL/GenBank/DDBJ databases">
        <title>Niallia locisalis sp.nov. isolated from a salt pond sample.</title>
        <authorList>
            <person name="Li X.-J."/>
            <person name="Dong L."/>
        </authorList>
    </citation>
    <scope>NUCLEOTIDE SEQUENCE [LARGE SCALE GENOMIC DNA]</scope>
    <source>
        <strain evidence="2 3">DSM 29761</strain>
    </source>
</reference>
<feature type="transmembrane region" description="Helical" evidence="1">
    <location>
        <begin position="15"/>
        <end position="31"/>
    </location>
</feature>
<organism evidence="2 3">
    <name type="scientific">Niallia oryzisoli</name>
    <dbReference type="NCBI Taxonomy" id="1737571"/>
    <lineage>
        <taxon>Bacteria</taxon>
        <taxon>Bacillati</taxon>
        <taxon>Bacillota</taxon>
        <taxon>Bacilli</taxon>
        <taxon>Bacillales</taxon>
        <taxon>Bacillaceae</taxon>
        <taxon>Niallia</taxon>
    </lineage>
</organism>
<keyword evidence="3" id="KW-1185">Reference proteome</keyword>
<feature type="transmembrane region" description="Helical" evidence="1">
    <location>
        <begin position="188"/>
        <end position="212"/>
    </location>
</feature>
<dbReference type="PANTHER" id="PTHR41309">
    <property type="entry name" value="MEMBRANE PROTEIN-RELATED"/>
    <property type="match status" value="1"/>
</dbReference>
<dbReference type="EMBL" id="CP137640">
    <property type="protein sequence ID" value="WVX79773.1"/>
    <property type="molecule type" value="Genomic_DNA"/>
</dbReference>
<keyword evidence="1" id="KW-0472">Membrane</keyword>
<dbReference type="Pfam" id="PF13346">
    <property type="entry name" value="ABC2_membrane_5"/>
    <property type="match status" value="1"/>
</dbReference>
<feature type="transmembrane region" description="Helical" evidence="1">
    <location>
        <begin position="119"/>
        <end position="138"/>
    </location>
</feature>
<dbReference type="InterPro" id="IPR025699">
    <property type="entry name" value="ABC2_memb-like"/>
</dbReference>
<evidence type="ECO:0000256" key="1">
    <source>
        <dbReference type="SAM" id="Phobius"/>
    </source>
</evidence>